<proteinExistence type="predicted"/>
<dbReference type="EMBL" id="CP117411">
    <property type="protein sequence ID" value="WCT75036.1"/>
    <property type="molecule type" value="Genomic_DNA"/>
</dbReference>
<reference evidence="1 2" key="1">
    <citation type="submission" date="2023-02" db="EMBL/GenBank/DDBJ databases">
        <title>Genome sequence of Sphingomonas naphthae.</title>
        <authorList>
            <person name="Kim S."/>
            <person name="Heo J."/>
            <person name="Kwon S.-W."/>
        </authorList>
    </citation>
    <scope>NUCLEOTIDE SEQUENCE [LARGE SCALE GENOMIC DNA]</scope>
    <source>
        <strain evidence="1 2">KACC 18716</strain>
    </source>
</reference>
<dbReference type="Proteomes" id="UP001220395">
    <property type="component" value="Chromosome"/>
</dbReference>
<evidence type="ECO:0000313" key="1">
    <source>
        <dbReference type="EMBL" id="WCT75036.1"/>
    </source>
</evidence>
<sequence>MTSSTSAGSTIGLVLAAPATFDAAGYAALSFTLVNGVESIPAFGAQVPVNQFQPLAGPVEKHKGPPNYGSLQVPMALDDADAGQILLRAAAEPDNNAQYSFCVTYPTGAKRYFRGRVFGFQETPGSATNVLMGTSTVEINTKIIRAPAP</sequence>
<keyword evidence="2" id="KW-1185">Reference proteome</keyword>
<gene>
    <name evidence="1" type="ORF">PQ455_07425</name>
</gene>
<organism evidence="1 2">
    <name type="scientific">Sphingomonas naphthae</name>
    <dbReference type="NCBI Taxonomy" id="1813468"/>
    <lineage>
        <taxon>Bacteria</taxon>
        <taxon>Pseudomonadati</taxon>
        <taxon>Pseudomonadota</taxon>
        <taxon>Alphaproteobacteria</taxon>
        <taxon>Sphingomonadales</taxon>
        <taxon>Sphingomonadaceae</taxon>
        <taxon>Sphingomonas</taxon>
    </lineage>
</organism>
<dbReference type="RefSeq" id="WP_273690547.1">
    <property type="nucleotide sequence ID" value="NZ_CP117411.1"/>
</dbReference>
<accession>A0ABY7TPX1</accession>
<dbReference type="Gene3D" id="4.10.410.40">
    <property type="match status" value="1"/>
</dbReference>
<name>A0ABY7TPX1_9SPHN</name>
<evidence type="ECO:0000313" key="2">
    <source>
        <dbReference type="Proteomes" id="UP001220395"/>
    </source>
</evidence>
<protein>
    <submittedName>
        <fullName evidence="1">Uncharacterized protein</fullName>
    </submittedName>
</protein>